<reference evidence="2 3" key="1">
    <citation type="submission" date="2020-07" db="EMBL/GenBank/DDBJ databases">
        <authorList>
            <person name="Feng H."/>
        </authorList>
    </citation>
    <scope>NUCLEOTIDE SEQUENCE [LARGE SCALE GENOMIC DNA]</scope>
    <source>
        <strain evidence="3">s-7</strain>
    </source>
</reference>
<dbReference type="EMBL" id="JACEIT010000051">
    <property type="protein sequence ID" value="MBA4547373.1"/>
    <property type="molecule type" value="Genomic_DNA"/>
</dbReference>
<accession>A0A7W1XIX8</accession>
<protein>
    <submittedName>
        <fullName evidence="2">Uncharacterized protein</fullName>
    </submittedName>
</protein>
<keyword evidence="1" id="KW-0812">Transmembrane</keyword>
<gene>
    <name evidence="2" type="ORF">H1Z91_14030</name>
</gene>
<evidence type="ECO:0000313" key="3">
    <source>
        <dbReference type="Proteomes" id="UP000531895"/>
    </source>
</evidence>
<dbReference type="Proteomes" id="UP000531895">
    <property type="component" value="Unassembled WGS sequence"/>
</dbReference>
<keyword evidence="1" id="KW-1133">Transmembrane helix</keyword>
<proteinExistence type="predicted"/>
<sequence length="192" mass="21565">MGKLISLFKNNKFQSFLCGVLGGFIVFIVFGIDCSLSGSLAEWLSALGTIGAVWVSLWIVFDEKKVNVLIIVDKTREQNKSESTIIGGKFKYVEAYAHNYGTRPIAILFLGFRPQGADKDDYIKRLDDLLDNPEIEFIPPGNLGKKHQEDIEYLLSAGQRYVNEDKSLHLEAVFIDIQGKEYLKDIIITGTL</sequence>
<organism evidence="2 3">
    <name type="scientific">Enterococcus lactis</name>
    <dbReference type="NCBI Taxonomy" id="357441"/>
    <lineage>
        <taxon>Bacteria</taxon>
        <taxon>Bacillati</taxon>
        <taxon>Bacillota</taxon>
        <taxon>Bacilli</taxon>
        <taxon>Lactobacillales</taxon>
        <taxon>Enterococcaceae</taxon>
        <taxon>Enterococcus</taxon>
    </lineage>
</organism>
<dbReference type="RefSeq" id="WP_156271740.1">
    <property type="nucleotide sequence ID" value="NZ_BNJW01000046.1"/>
</dbReference>
<feature type="transmembrane region" description="Helical" evidence="1">
    <location>
        <begin position="43"/>
        <end position="61"/>
    </location>
</feature>
<keyword evidence="1" id="KW-0472">Membrane</keyword>
<name>A0A7W1XIX8_9ENTE</name>
<dbReference type="AlphaFoldDB" id="A0A7W1XIX8"/>
<evidence type="ECO:0000313" key="2">
    <source>
        <dbReference type="EMBL" id="MBA4547373.1"/>
    </source>
</evidence>
<comment type="caution">
    <text evidence="2">The sequence shown here is derived from an EMBL/GenBank/DDBJ whole genome shotgun (WGS) entry which is preliminary data.</text>
</comment>
<evidence type="ECO:0000256" key="1">
    <source>
        <dbReference type="SAM" id="Phobius"/>
    </source>
</evidence>
<feature type="transmembrane region" description="Helical" evidence="1">
    <location>
        <begin position="12"/>
        <end position="31"/>
    </location>
</feature>